<reference evidence="2 3" key="1">
    <citation type="submission" date="2017-09" db="EMBL/GenBank/DDBJ databases">
        <authorList>
            <consortium name="International Durum Wheat Genome Sequencing Consortium (IDWGSC)"/>
            <person name="Milanesi L."/>
        </authorList>
    </citation>
    <scope>NUCLEOTIDE SEQUENCE [LARGE SCALE GENOMIC DNA]</scope>
    <source>
        <strain evidence="3">cv. Svevo</strain>
    </source>
</reference>
<dbReference type="PANTHER" id="PTHR33318:SF15">
    <property type="entry name" value="OS02G0168300 PROTEIN"/>
    <property type="match status" value="1"/>
</dbReference>
<evidence type="ECO:0008006" key="4">
    <source>
        <dbReference type="Google" id="ProtNLM"/>
    </source>
</evidence>
<feature type="compositionally biased region" description="Basic and acidic residues" evidence="1">
    <location>
        <begin position="34"/>
        <end position="52"/>
    </location>
</feature>
<evidence type="ECO:0000313" key="3">
    <source>
        <dbReference type="Proteomes" id="UP000324705"/>
    </source>
</evidence>
<dbReference type="InterPro" id="IPR039300">
    <property type="entry name" value="JASON"/>
</dbReference>
<dbReference type="PANTHER" id="PTHR33318">
    <property type="entry name" value="ASPARTYL/GLUTAMYL-TRNA(ASN/GLN) AMIDOTRANSFERASE SUBUNIT"/>
    <property type="match status" value="1"/>
</dbReference>
<name>A0A9R0XWD8_TRITD</name>
<keyword evidence="3" id="KW-1185">Reference proteome</keyword>
<feature type="region of interest" description="Disordered" evidence="1">
    <location>
        <begin position="33"/>
        <end position="64"/>
    </location>
</feature>
<evidence type="ECO:0000313" key="2">
    <source>
        <dbReference type="EMBL" id="VAI44297.1"/>
    </source>
</evidence>
<dbReference type="Proteomes" id="UP000324705">
    <property type="component" value="Chromosome 6A"/>
</dbReference>
<dbReference type="Gramene" id="TRITD6Av1G049290.1">
    <property type="protein sequence ID" value="TRITD6Av1G049290.1"/>
    <property type="gene ID" value="TRITD6Av1G049290"/>
</dbReference>
<feature type="region of interest" description="Disordered" evidence="1">
    <location>
        <begin position="232"/>
        <end position="267"/>
    </location>
</feature>
<protein>
    <recommendedName>
        <fullName evidence="4">Protein JASON</fullName>
    </recommendedName>
</protein>
<sequence>MGCFLSCFRGRPDPASRALHDPLVRKTRLGDAFLDDHHDDGTAKLEESRTPKEGLGNDGGVDDDLRREANYLKSCGAISETPPEILKASNQVEEREINECNETSNNAQETKEALVSEIKDYLSEGFNSDGHDGAVKHDQDTDEGTDDHVTEVESAARSSSQERSSGQIIRNQNPDPSDSPFPTPLVLRDDIQTPGFTTHQGNFKPGKRGRASKQFLYPVLRPIENKLQWTELRDESSSPVVASHPPKRRYLSADSTENEKPRQQTLPGSVNADAALSSESAPFLFHGGWKEQHAEEVACPEDENVNQQQLVGGGGVGELLSKSSENGKHGVASLSCWLKTTCADGEGEGQTGRQLGFGSVDLSDVPVFVASGLNWDNENNPTPMLPKAWDGNGIPNTTTKYKEVRIFPLIFLAFTVICM</sequence>
<dbReference type="GO" id="GO:0007142">
    <property type="term" value="P:male meiosis II"/>
    <property type="evidence" value="ECO:0007669"/>
    <property type="project" value="InterPro"/>
</dbReference>
<proteinExistence type="predicted"/>
<feature type="compositionally biased region" description="Low complexity" evidence="1">
    <location>
        <begin position="153"/>
        <end position="169"/>
    </location>
</feature>
<feature type="region of interest" description="Disordered" evidence="1">
    <location>
        <begin position="123"/>
        <end position="210"/>
    </location>
</feature>
<gene>
    <name evidence="2" type="ORF">TRITD_6Av1G049290</name>
</gene>
<evidence type="ECO:0000256" key="1">
    <source>
        <dbReference type="SAM" id="MobiDB-lite"/>
    </source>
</evidence>
<dbReference type="AlphaFoldDB" id="A0A9R0XWD8"/>
<dbReference type="EMBL" id="LT934121">
    <property type="protein sequence ID" value="VAI44297.1"/>
    <property type="molecule type" value="Genomic_DNA"/>
</dbReference>
<feature type="compositionally biased region" description="Basic and acidic residues" evidence="1">
    <location>
        <begin position="129"/>
        <end position="139"/>
    </location>
</feature>
<accession>A0A9R0XWD8</accession>
<organism evidence="2 3">
    <name type="scientific">Triticum turgidum subsp. durum</name>
    <name type="common">Durum wheat</name>
    <name type="synonym">Triticum durum</name>
    <dbReference type="NCBI Taxonomy" id="4567"/>
    <lineage>
        <taxon>Eukaryota</taxon>
        <taxon>Viridiplantae</taxon>
        <taxon>Streptophyta</taxon>
        <taxon>Embryophyta</taxon>
        <taxon>Tracheophyta</taxon>
        <taxon>Spermatophyta</taxon>
        <taxon>Magnoliopsida</taxon>
        <taxon>Liliopsida</taxon>
        <taxon>Poales</taxon>
        <taxon>Poaceae</taxon>
        <taxon>BOP clade</taxon>
        <taxon>Pooideae</taxon>
        <taxon>Triticodae</taxon>
        <taxon>Triticeae</taxon>
        <taxon>Triticinae</taxon>
        <taxon>Triticum</taxon>
    </lineage>
</organism>